<keyword evidence="9" id="KW-0067">ATP-binding</keyword>
<organism evidence="18 19">
    <name type="scientific">Myotis davidii</name>
    <name type="common">David's myotis</name>
    <dbReference type="NCBI Taxonomy" id="225400"/>
    <lineage>
        <taxon>Eukaryota</taxon>
        <taxon>Metazoa</taxon>
        <taxon>Chordata</taxon>
        <taxon>Craniata</taxon>
        <taxon>Vertebrata</taxon>
        <taxon>Euteleostomi</taxon>
        <taxon>Mammalia</taxon>
        <taxon>Eutheria</taxon>
        <taxon>Laurasiatheria</taxon>
        <taxon>Chiroptera</taxon>
        <taxon>Yangochiroptera</taxon>
        <taxon>Vespertilionidae</taxon>
        <taxon>Myotis</taxon>
    </lineage>
</organism>
<dbReference type="AlphaFoldDB" id="L5MEI9"/>
<keyword evidence="12" id="KW-0539">Nucleus</keyword>
<proteinExistence type="inferred from homology"/>
<evidence type="ECO:0000256" key="2">
    <source>
        <dbReference type="ARBA" id="ARBA00007025"/>
    </source>
</evidence>
<keyword evidence="10" id="KW-0238">DNA-binding</keyword>
<feature type="region of interest" description="Disordered" evidence="17">
    <location>
        <begin position="23"/>
        <end position="53"/>
    </location>
</feature>
<evidence type="ECO:0000256" key="1">
    <source>
        <dbReference type="ARBA" id="ARBA00004123"/>
    </source>
</evidence>
<comment type="subunit">
    <text evidence="15">Interacts with DAXX to form the chromatin remodeling complex ATRX:DAXX. Probably binds EZH2. Binds annexin V in a calcium and phosphatidylcholine/phosphatidylserine-dependent manner. Interacts directly with CBX5 via the PxVxL motif. Interacts with RAD50, MRE11 and NBN; indicative for an association with the MRN complex. Interacts with histone MACROH2A1. Interacts with histone H3 peptides methylated at 'Lys-10' with preferences H3K9me3 &gt; H3K9me2 &gt; H3K9me1. Interacts with histone H3 peptides unmethylated at 'Lys-5' (H3K4me0). Interacts with MECP2, SMC1 and SMC3. Interacts with SETDB1, TRIM28 and ZNF274.</text>
</comment>
<dbReference type="PANTHER" id="PTHR46357">
    <property type="entry name" value="TRANSCRIPTIONAL REGULATOR ATRX"/>
    <property type="match status" value="1"/>
</dbReference>
<comment type="similarity">
    <text evidence="2">Belongs to the SNF2/RAD54 helicase family.</text>
</comment>
<comment type="catalytic activity">
    <reaction evidence="16">
        <text>ATP + H2O = ADP + phosphate + H(+)</text>
        <dbReference type="Rhea" id="RHEA:13065"/>
        <dbReference type="ChEBI" id="CHEBI:15377"/>
        <dbReference type="ChEBI" id="CHEBI:15378"/>
        <dbReference type="ChEBI" id="CHEBI:30616"/>
        <dbReference type="ChEBI" id="CHEBI:43474"/>
        <dbReference type="ChEBI" id="CHEBI:456216"/>
        <dbReference type="EC" id="3.6.4.12"/>
    </reaction>
</comment>
<accession>L5MEI9</accession>
<sequence>MVSAHLSDRESKLNTLVQKLHDFLAHSSEESEETSSPPRPMMSQSTGPGLPFGHWQASEIRAILWLPTGNPDDDDEDAIVII</sequence>
<dbReference type="GO" id="GO:0005721">
    <property type="term" value="C:pericentric heterochromatin"/>
    <property type="evidence" value="ECO:0007669"/>
    <property type="project" value="TreeGrafter"/>
</dbReference>
<evidence type="ECO:0000256" key="9">
    <source>
        <dbReference type="ARBA" id="ARBA00022840"/>
    </source>
</evidence>
<dbReference type="GO" id="GO:0031490">
    <property type="term" value="F:chromatin DNA binding"/>
    <property type="evidence" value="ECO:0007669"/>
    <property type="project" value="TreeGrafter"/>
</dbReference>
<dbReference type="GO" id="GO:0003678">
    <property type="term" value="F:DNA helicase activity"/>
    <property type="evidence" value="ECO:0007669"/>
    <property type="project" value="UniProtKB-EC"/>
</dbReference>
<evidence type="ECO:0000256" key="17">
    <source>
        <dbReference type="SAM" id="MobiDB-lite"/>
    </source>
</evidence>
<dbReference type="GO" id="GO:0005524">
    <property type="term" value="F:ATP binding"/>
    <property type="evidence" value="ECO:0007669"/>
    <property type="project" value="UniProtKB-KW"/>
</dbReference>
<dbReference type="InterPro" id="IPR052131">
    <property type="entry name" value="ATRX_domain-containing"/>
</dbReference>
<keyword evidence="11" id="KW-0234">DNA repair</keyword>
<reference evidence="19" key="1">
    <citation type="journal article" date="2013" name="Science">
        <title>Comparative analysis of bat genomes provides insight into the evolution of flight and immunity.</title>
        <authorList>
            <person name="Zhang G."/>
            <person name="Cowled C."/>
            <person name="Shi Z."/>
            <person name="Huang Z."/>
            <person name="Bishop-Lilly K.A."/>
            <person name="Fang X."/>
            <person name="Wynne J.W."/>
            <person name="Xiong Z."/>
            <person name="Baker M.L."/>
            <person name="Zhao W."/>
            <person name="Tachedjian M."/>
            <person name="Zhu Y."/>
            <person name="Zhou P."/>
            <person name="Jiang X."/>
            <person name="Ng J."/>
            <person name="Yang L."/>
            <person name="Wu L."/>
            <person name="Xiao J."/>
            <person name="Feng Y."/>
            <person name="Chen Y."/>
            <person name="Sun X."/>
            <person name="Zhang Y."/>
            <person name="Marsh G.A."/>
            <person name="Crameri G."/>
            <person name="Broder C.C."/>
            <person name="Frey K.G."/>
            <person name="Wang L.F."/>
            <person name="Wang J."/>
        </authorList>
    </citation>
    <scope>NUCLEOTIDE SEQUENCE [LARGE SCALE GENOMIC DNA]</scope>
</reference>
<evidence type="ECO:0000313" key="18">
    <source>
        <dbReference type="EMBL" id="ELK36690.1"/>
    </source>
</evidence>
<keyword evidence="7" id="KW-0378">Hydrolase</keyword>
<dbReference type="GO" id="GO:0006281">
    <property type="term" value="P:DNA repair"/>
    <property type="evidence" value="ECO:0007669"/>
    <property type="project" value="UniProtKB-KW"/>
</dbReference>
<dbReference type="GO" id="GO:0005634">
    <property type="term" value="C:nucleus"/>
    <property type="evidence" value="ECO:0007669"/>
    <property type="project" value="UniProtKB-SubCell"/>
</dbReference>
<evidence type="ECO:0000256" key="14">
    <source>
        <dbReference type="ARBA" id="ARBA00043074"/>
    </source>
</evidence>
<gene>
    <name evidence="18" type="ORF">MDA_GLEAN10003511</name>
</gene>
<keyword evidence="19" id="KW-1185">Reference proteome</keyword>
<comment type="subcellular location">
    <subcellularLocation>
        <location evidence="1">Nucleus</location>
    </subcellularLocation>
</comment>
<keyword evidence="6" id="KW-0227">DNA damage</keyword>
<evidence type="ECO:0000256" key="4">
    <source>
        <dbReference type="ARBA" id="ARBA00016932"/>
    </source>
</evidence>
<protein>
    <recommendedName>
        <fullName evidence="4">Transcriptional regulator ATRX</fullName>
        <ecNumber evidence="3">3.6.4.12</ecNumber>
    </recommendedName>
    <alternativeName>
        <fullName evidence="13">ATP-dependent helicase ATRX</fullName>
    </alternativeName>
    <alternativeName>
        <fullName evidence="14">X-linked nuclear protein</fullName>
    </alternativeName>
</protein>
<keyword evidence="8" id="KW-0347">Helicase</keyword>
<dbReference type="GO" id="GO:0016787">
    <property type="term" value="F:hydrolase activity"/>
    <property type="evidence" value="ECO:0007669"/>
    <property type="project" value="UniProtKB-KW"/>
</dbReference>
<evidence type="ECO:0000256" key="15">
    <source>
        <dbReference type="ARBA" id="ARBA00046653"/>
    </source>
</evidence>
<evidence type="ECO:0000256" key="5">
    <source>
        <dbReference type="ARBA" id="ARBA00022741"/>
    </source>
</evidence>
<evidence type="ECO:0000256" key="10">
    <source>
        <dbReference type="ARBA" id="ARBA00023125"/>
    </source>
</evidence>
<evidence type="ECO:0000256" key="12">
    <source>
        <dbReference type="ARBA" id="ARBA00023242"/>
    </source>
</evidence>
<dbReference type="PANTHER" id="PTHR46357:SF1">
    <property type="entry name" value="TRANSCRIPTIONAL REGULATOR ATRX"/>
    <property type="match status" value="1"/>
</dbReference>
<dbReference type="GO" id="GO:0006338">
    <property type="term" value="P:chromatin remodeling"/>
    <property type="evidence" value="ECO:0007669"/>
    <property type="project" value="TreeGrafter"/>
</dbReference>
<name>L5MEI9_MYODS</name>
<dbReference type="EC" id="3.6.4.12" evidence="3"/>
<evidence type="ECO:0000256" key="16">
    <source>
        <dbReference type="ARBA" id="ARBA00047995"/>
    </source>
</evidence>
<dbReference type="Proteomes" id="UP000010556">
    <property type="component" value="Unassembled WGS sequence"/>
</dbReference>
<dbReference type="EMBL" id="KB101385">
    <property type="protein sequence ID" value="ELK36690.1"/>
    <property type="molecule type" value="Genomic_DNA"/>
</dbReference>
<keyword evidence="5" id="KW-0547">Nucleotide-binding</keyword>
<evidence type="ECO:0000256" key="13">
    <source>
        <dbReference type="ARBA" id="ARBA00031106"/>
    </source>
</evidence>
<evidence type="ECO:0000256" key="8">
    <source>
        <dbReference type="ARBA" id="ARBA00022806"/>
    </source>
</evidence>
<evidence type="ECO:0000256" key="11">
    <source>
        <dbReference type="ARBA" id="ARBA00023204"/>
    </source>
</evidence>
<evidence type="ECO:0000313" key="19">
    <source>
        <dbReference type="Proteomes" id="UP000010556"/>
    </source>
</evidence>
<evidence type="ECO:0000256" key="6">
    <source>
        <dbReference type="ARBA" id="ARBA00022763"/>
    </source>
</evidence>
<dbReference type="GO" id="GO:0031297">
    <property type="term" value="P:replication fork processing"/>
    <property type="evidence" value="ECO:0007669"/>
    <property type="project" value="TreeGrafter"/>
</dbReference>
<evidence type="ECO:0000256" key="3">
    <source>
        <dbReference type="ARBA" id="ARBA00012551"/>
    </source>
</evidence>
<evidence type="ECO:0000256" key="7">
    <source>
        <dbReference type="ARBA" id="ARBA00022801"/>
    </source>
</evidence>